<accession>A0ABS8BKR1</accession>
<dbReference type="Proteomes" id="UP001198034">
    <property type="component" value="Unassembled WGS sequence"/>
</dbReference>
<dbReference type="EMBL" id="JAJAWG010000003">
    <property type="protein sequence ID" value="MCB5196199.1"/>
    <property type="molecule type" value="Genomic_DNA"/>
</dbReference>
<keyword evidence="1" id="KW-1133">Transmembrane helix</keyword>
<feature type="transmembrane region" description="Helical" evidence="1">
    <location>
        <begin position="12"/>
        <end position="33"/>
    </location>
</feature>
<comment type="caution">
    <text evidence="2">The sequence shown here is derived from an EMBL/GenBank/DDBJ whole genome shotgun (WGS) entry which is preliminary data.</text>
</comment>
<gene>
    <name evidence="2" type="ORF">LG219_07880</name>
</gene>
<evidence type="ECO:0000256" key="1">
    <source>
        <dbReference type="SAM" id="Phobius"/>
    </source>
</evidence>
<evidence type="ECO:0008006" key="4">
    <source>
        <dbReference type="Google" id="ProtNLM"/>
    </source>
</evidence>
<organism evidence="2 3">
    <name type="scientific">Deefgea salmonis</name>
    <dbReference type="NCBI Taxonomy" id="2875502"/>
    <lineage>
        <taxon>Bacteria</taxon>
        <taxon>Pseudomonadati</taxon>
        <taxon>Pseudomonadota</taxon>
        <taxon>Betaproteobacteria</taxon>
        <taxon>Neisseriales</taxon>
        <taxon>Chitinibacteraceae</taxon>
        <taxon>Deefgea</taxon>
    </lineage>
</organism>
<keyword evidence="1" id="KW-0812">Transmembrane</keyword>
<evidence type="ECO:0000313" key="3">
    <source>
        <dbReference type="Proteomes" id="UP001198034"/>
    </source>
</evidence>
<evidence type="ECO:0000313" key="2">
    <source>
        <dbReference type="EMBL" id="MCB5196199.1"/>
    </source>
</evidence>
<sequence>MLDKILNSFGSILKFFGVMIGLIVVSAIIWTFYTLSGGSSNRHDKEPEVKSIALQTQSKETAKPKDNGLASQLSLKVINIQGHYFDMVSAYDKVNVDVEIENTSGKTLKGFLGDVIIKDAFGDVVKTVSYKSDEDLPPGKTTRKLSLELNIYMKDDQRLAALNKFTSEFHIEKILTE</sequence>
<proteinExistence type="predicted"/>
<name>A0ABS8BKR1_9NEIS</name>
<reference evidence="2 3" key="1">
    <citation type="submission" date="2021-10" db="EMBL/GenBank/DDBJ databases">
        <authorList>
            <person name="Chen M."/>
        </authorList>
    </citation>
    <scope>NUCLEOTIDE SEQUENCE [LARGE SCALE GENOMIC DNA]</scope>
    <source>
        <strain evidence="2 3">H3-26</strain>
    </source>
</reference>
<keyword evidence="1" id="KW-0472">Membrane</keyword>
<keyword evidence="3" id="KW-1185">Reference proteome</keyword>
<protein>
    <recommendedName>
        <fullName evidence="4">DUF4352 domain-containing protein</fullName>
    </recommendedName>
</protein>
<dbReference type="RefSeq" id="WP_226763966.1">
    <property type="nucleotide sequence ID" value="NZ_JAJAWG010000003.1"/>
</dbReference>